<sequence>MNVQAYFMIIWYILVLPIVFKMLMSLQLEKLFKRGTHRNDVIILYIVLTVSISKLFIDYFIDIFTLLKSIF</sequence>
<evidence type="ECO:0000313" key="1">
    <source>
        <dbReference type="EMBL" id="MTK22018.1"/>
    </source>
</evidence>
<evidence type="ECO:0000313" key="2">
    <source>
        <dbReference type="Proteomes" id="UP000487649"/>
    </source>
</evidence>
<name>A0A173RDS8_9FIRM</name>
<proteinExistence type="predicted"/>
<accession>A0A173RDS8</accession>
<reference evidence="1 2" key="1">
    <citation type="journal article" date="2019" name="Nat. Med.">
        <title>A library of human gut bacterial isolates paired with longitudinal multiomics data enables mechanistic microbiome research.</title>
        <authorList>
            <person name="Poyet M."/>
            <person name="Groussin M."/>
            <person name="Gibbons S.M."/>
            <person name="Avila-Pacheco J."/>
            <person name="Jiang X."/>
            <person name="Kearney S.M."/>
            <person name="Perrotta A.R."/>
            <person name="Berdy B."/>
            <person name="Zhao S."/>
            <person name="Lieberman T.D."/>
            <person name="Swanson P.K."/>
            <person name="Smith M."/>
            <person name="Roesemann S."/>
            <person name="Alexander J.E."/>
            <person name="Rich S.A."/>
            <person name="Livny J."/>
            <person name="Vlamakis H."/>
            <person name="Clish C."/>
            <person name="Bullock K."/>
            <person name="Deik A."/>
            <person name="Scott J."/>
            <person name="Pierce K.A."/>
            <person name="Xavier R.J."/>
            <person name="Alm E.J."/>
        </authorList>
    </citation>
    <scope>NUCLEOTIDE SEQUENCE [LARGE SCALE GENOMIC DNA]</scope>
    <source>
        <strain evidence="1 2">BIOML-A198</strain>
    </source>
</reference>
<organism evidence="1 2">
    <name type="scientific">Turicibacter sanguinis</name>
    <dbReference type="NCBI Taxonomy" id="154288"/>
    <lineage>
        <taxon>Bacteria</taxon>
        <taxon>Bacillati</taxon>
        <taxon>Bacillota</taxon>
        <taxon>Erysipelotrichia</taxon>
        <taxon>Erysipelotrichales</taxon>
        <taxon>Turicibacteraceae</taxon>
        <taxon>Turicibacter</taxon>
    </lineage>
</organism>
<protein>
    <submittedName>
        <fullName evidence="1">Uncharacterized protein</fullName>
    </submittedName>
</protein>
<dbReference type="OrthoDB" id="9904991at2"/>
<dbReference type="EMBL" id="WMQE01000028">
    <property type="protein sequence ID" value="MTK22018.1"/>
    <property type="molecule type" value="Genomic_DNA"/>
</dbReference>
<dbReference type="Proteomes" id="UP000487649">
    <property type="component" value="Unassembled WGS sequence"/>
</dbReference>
<dbReference type="AlphaFoldDB" id="A0A173RDS8"/>
<dbReference type="RefSeq" id="WP_006784609.1">
    <property type="nucleotide sequence ID" value="NZ_CABJBH010000001.1"/>
</dbReference>
<gene>
    <name evidence="1" type="ORF">GMA92_11395</name>
</gene>
<dbReference type="GeneID" id="60057812"/>
<comment type="caution">
    <text evidence="1">The sequence shown here is derived from an EMBL/GenBank/DDBJ whole genome shotgun (WGS) entry which is preliminary data.</text>
</comment>